<dbReference type="PANTHER" id="PTHR10948">
    <property type="entry name" value="TRANSPOSASE"/>
    <property type="match status" value="1"/>
</dbReference>
<protein>
    <recommendedName>
        <fullName evidence="1">Transposase IS30-like HTH domain-containing protein</fullName>
    </recommendedName>
</protein>
<organism evidence="2 3">
    <name type="scientific">Lentilactobacillus parafarraginis</name>
    <dbReference type="NCBI Taxonomy" id="390842"/>
    <lineage>
        <taxon>Bacteria</taxon>
        <taxon>Bacillati</taxon>
        <taxon>Bacillota</taxon>
        <taxon>Bacilli</taxon>
        <taxon>Lactobacillales</taxon>
        <taxon>Lactobacillaceae</taxon>
        <taxon>Lentilactobacillus</taxon>
    </lineage>
</organism>
<dbReference type="AlphaFoldDB" id="A0A5R9CR71"/>
<dbReference type="Proteomes" id="UP000305100">
    <property type="component" value="Unassembled WGS sequence"/>
</dbReference>
<dbReference type="GO" id="GO:0005829">
    <property type="term" value="C:cytosol"/>
    <property type="evidence" value="ECO:0007669"/>
    <property type="project" value="TreeGrafter"/>
</dbReference>
<evidence type="ECO:0000259" key="1">
    <source>
        <dbReference type="Pfam" id="PF13936"/>
    </source>
</evidence>
<dbReference type="InterPro" id="IPR051917">
    <property type="entry name" value="Transposase-Integrase"/>
</dbReference>
<evidence type="ECO:0000313" key="3">
    <source>
        <dbReference type="Proteomes" id="UP000305100"/>
    </source>
</evidence>
<dbReference type="InterPro" id="IPR025246">
    <property type="entry name" value="IS30-like_HTH"/>
</dbReference>
<accession>A0A5R9CR71</accession>
<dbReference type="Pfam" id="PF13936">
    <property type="entry name" value="HTH_38"/>
    <property type="match status" value="1"/>
</dbReference>
<dbReference type="OrthoDB" id="9781678at2"/>
<dbReference type="PANTHER" id="PTHR10948:SF23">
    <property type="entry name" value="TRANSPOSASE INSI FOR INSERTION SEQUENCE ELEMENT IS30A-RELATED"/>
    <property type="match status" value="1"/>
</dbReference>
<proteinExistence type="predicted"/>
<sequence>MKRKIAMTPLENTTSTIKGEHLSFKERCQIEAYKRLPKPLPNREIARLLQRVPQTINNEIKRGTTIQISRQTQNGKVYTYEHSVYLADVAQEKYDQARQHSHRPCLFSQNTAFIDYADEQMLVSHHSPDAIIGRAKKTVVSLWTKFLARRLCITGLIVILCEPETLISWKRFAEILSQLVAERIRRF</sequence>
<comment type="caution">
    <text evidence="2">The sequence shown here is derived from an EMBL/GenBank/DDBJ whole genome shotgun (WGS) entry which is preliminary data.</text>
</comment>
<name>A0A5R9CR71_9LACO</name>
<dbReference type="EMBL" id="VBSX01000030">
    <property type="protein sequence ID" value="TLQ17855.1"/>
    <property type="molecule type" value="Genomic_DNA"/>
</dbReference>
<dbReference type="GO" id="GO:0004803">
    <property type="term" value="F:transposase activity"/>
    <property type="evidence" value="ECO:0007669"/>
    <property type="project" value="TreeGrafter"/>
</dbReference>
<reference evidence="2 3" key="1">
    <citation type="submission" date="2019-05" db="EMBL/GenBank/DDBJ databases">
        <title>The metagenome of a microbial culture collection derived from dairy environment covers the genomic content of the human microbiome.</title>
        <authorList>
            <person name="Roder T."/>
            <person name="Wuthrich D."/>
            <person name="Sattari Z."/>
            <person name="Von Ah U."/>
            <person name="Bar C."/>
            <person name="Ronchi F."/>
            <person name="Macpherson A.J."/>
            <person name="Ganal-Vonarburg S.C."/>
            <person name="Bruggmann R."/>
            <person name="Vergeres G."/>
        </authorList>
    </citation>
    <scope>NUCLEOTIDE SEQUENCE [LARGE SCALE GENOMIC DNA]</scope>
    <source>
        <strain evidence="2 3">FAM 1079</strain>
    </source>
</reference>
<dbReference type="GO" id="GO:0032196">
    <property type="term" value="P:transposition"/>
    <property type="evidence" value="ECO:0007669"/>
    <property type="project" value="TreeGrafter"/>
</dbReference>
<feature type="domain" description="Transposase IS30-like HTH" evidence="1">
    <location>
        <begin position="18"/>
        <end position="63"/>
    </location>
</feature>
<gene>
    <name evidence="2" type="ORF">FEZ41_10905</name>
</gene>
<evidence type="ECO:0000313" key="2">
    <source>
        <dbReference type="EMBL" id="TLQ17855.1"/>
    </source>
</evidence>